<dbReference type="GO" id="GO:0016887">
    <property type="term" value="F:ATP hydrolysis activity"/>
    <property type="evidence" value="ECO:0007669"/>
    <property type="project" value="InterPro"/>
</dbReference>
<dbReference type="Pfam" id="PF22977">
    <property type="entry name" value="WHD"/>
    <property type="match status" value="1"/>
</dbReference>
<sequence>MNGYHTSLEHMMDELALLDIRIREMAALAEKGRGKEEPFRGLAISPSEVEALFRRPPGPPRAWGKREAGSAPRIKALKGRIEDRKSGARPANGDLRLERLARLFDLTRRDVEILLIALAPEVDPRYETFYAFLQDDVTRKFPSVDLALNLLSSSLDDKIRLRRRFEPGAPLMKKRLLSLHGDGPGPHPPLLRRHIKIDDRVASYLLGSDEMDSRLFHCAVMEGPGAPLGDMILPESFKDRLLGLSEKNFPPGRSGPGIVFYFQGRPGSGRKSAALGMRERQGGKTLSVDGRALSGKEPKDFAFVLDLILREAGLQDAALCWRDFDALLKEERALKVFWTELACFKGPVFLTGEATWEPRRDFGGLSFVRAKFPDLTFQDRKTLWERALEEKAPGVPAPDTADLAEKFLFTGGRIKDAAATAADRALWRDPRGAAISLQDLLAACRLQSNRNLGELARKIKPHHKWKDIILPEESARQLKEICDYVRRRSTVYEKWGFEEKISSGRGVNVIFSGPSGTGKTMSADIIAGELGVDLYKVDLSAVVSKYIGETEKNLSKIFAEARDSNAILFFDEADAIFGKRSEVNDARDRYANIETGYLLQKMEEHSGIVIMATNFIQNMDEAFARRMDFTIDFPAPEKKDRLRIWERMMPERTPKDENLDFGLMAERFEITGGNIKNIALGSAFLAAGNGGKVGMDGLFHATRREYRKMGRIVMESDFT</sequence>
<evidence type="ECO:0000313" key="5">
    <source>
        <dbReference type="EMBL" id="VEN73050.1"/>
    </source>
</evidence>
<dbReference type="SMART" id="SM00382">
    <property type="entry name" value="AAA"/>
    <property type="match status" value="1"/>
</dbReference>
<dbReference type="GO" id="GO:0005524">
    <property type="term" value="F:ATP binding"/>
    <property type="evidence" value="ECO:0007669"/>
    <property type="project" value="UniProtKB-KW"/>
</dbReference>
<accession>A0A484HHD3</accession>
<protein>
    <recommendedName>
        <fullName evidence="4">AAA+ ATPase domain-containing protein</fullName>
    </recommendedName>
</protein>
<dbReference type="PANTHER" id="PTHR23073">
    <property type="entry name" value="26S PROTEASOME REGULATORY SUBUNIT"/>
    <property type="match status" value="1"/>
</dbReference>
<reference evidence="5" key="1">
    <citation type="submission" date="2019-01" db="EMBL/GenBank/DDBJ databases">
        <authorList>
            <consortium name="Genoscope - CEA"/>
            <person name="William W."/>
        </authorList>
    </citation>
    <scope>NUCLEOTIDE SEQUENCE</scope>
    <source>
        <strain evidence="5">CR-1</strain>
    </source>
</reference>
<dbReference type="InterPro" id="IPR003593">
    <property type="entry name" value="AAA+_ATPase"/>
</dbReference>
<feature type="domain" description="AAA+ ATPase" evidence="4">
    <location>
        <begin position="505"/>
        <end position="637"/>
    </location>
</feature>
<dbReference type="AlphaFoldDB" id="A0A484HHD3"/>
<gene>
    <name evidence="5" type="ORF">EPICR_110017</name>
</gene>
<dbReference type="CDD" id="cd19481">
    <property type="entry name" value="RecA-like_protease"/>
    <property type="match status" value="1"/>
</dbReference>
<keyword evidence="3" id="KW-0067">ATP-binding</keyword>
<dbReference type="InterPro" id="IPR027417">
    <property type="entry name" value="P-loop_NTPase"/>
</dbReference>
<dbReference type="Gene3D" id="3.40.50.300">
    <property type="entry name" value="P-loop containing nucleotide triphosphate hydrolases"/>
    <property type="match status" value="1"/>
</dbReference>
<evidence type="ECO:0000256" key="1">
    <source>
        <dbReference type="ARBA" id="ARBA00006914"/>
    </source>
</evidence>
<dbReference type="InterPro" id="IPR054472">
    <property type="entry name" value="WHD"/>
</dbReference>
<dbReference type="Pfam" id="PF00004">
    <property type="entry name" value="AAA"/>
    <property type="match status" value="1"/>
</dbReference>
<proteinExistence type="inferred from homology"/>
<evidence type="ECO:0000259" key="4">
    <source>
        <dbReference type="SMART" id="SM00382"/>
    </source>
</evidence>
<dbReference type="EMBL" id="CAACVI010000003">
    <property type="protein sequence ID" value="VEN73050.1"/>
    <property type="molecule type" value="Genomic_DNA"/>
</dbReference>
<name>A0A484HHD3_9BACT</name>
<organism evidence="5">
    <name type="scientific">uncultured Desulfobacteraceae bacterium</name>
    <dbReference type="NCBI Taxonomy" id="218296"/>
    <lineage>
        <taxon>Bacteria</taxon>
        <taxon>Pseudomonadati</taxon>
        <taxon>Thermodesulfobacteriota</taxon>
        <taxon>Desulfobacteria</taxon>
        <taxon>Desulfobacterales</taxon>
        <taxon>Desulfobacteraceae</taxon>
        <taxon>environmental samples</taxon>
    </lineage>
</organism>
<dbReference type="InterPro" id="IPR003959">
    <property type="entry name" value="ATPase_AAA_core"/>
</dbReference>
<dbReference type="InterPro" id="IPR050221">
    <property type="entry name" value="26S_Proteasome_ATPase"/>
</dbReference>
<dbReference type="SUPFAM" id="SSF52540">
    <property type="entry name" value="P-loop containing nucleoside triphosphate hydrolases"/>
    <property type="match status" value="1"/>
</dbReference>
<keyword evidence="2" id="KW-0547">Nucleotide-binding</keyword>
<evidence type="ECO:0000256" key="3">
    <source>
        <dbReference type="ARBA" id="ARBA00022840"/>
    </source>
</evidence>
<comment type="similarity">
    <text evidence="1">Belongs to the AAA ATPase family.</text>
</comment>
<evidence type="ECO:0000256" key="2">
    <source>
        <dbReference type="ARBA" id="ARBA00022741"/>
    </source>
</evidence>